<proteinExistence type="inferred from homology"/>
<dbReference type="AlphaFoldDB" id="A0A6G1I7Y8"/>
<evidence type="ECO:0000313" key="9">
    <source>
        <dbReference type="Proteomes" id="UP000799640"/>
    </source>
</evidence>
<dbReference type="Proteomes" id="UP000799640">
    <property type="component" value="Unassembled WGS sequence"/>
</dbReference>
<keyword evidence="4 7" id="KW-0256">Endoplasmic reticulum</keyword>
<comment type="subcellular location">
    <subcellularLocation>
        <location evidence="1 7">Endoplasmic reticulum membrane</location>
        <topology evidence="1 7">Multi-pass membrane protein</topology>
    </subcellularLocation>
</comment>
<dbReference type="SUPFAM" id="SSF144091">
    <property type="entry name" value="Rhomboid-like"/>
    <property type="match status" value="1"/>
</dbReference>
<reference evidence="8" key="1">
    <citation type="journal article" date="2020" name="Stud. Mycol.">
        <title>101 Dothideomycetes genomes: a test case for predicting lifestyles and emergence of pathogens.</title>
        <authorList>
            <person name="Haridas S."/>
            <person name="Albert R."/>
            <person name="Binder M."/>
            <person name="Bloem J."/>
            <person name="Labutti K."/>
            <person name="Salamov A."/>
            <person name="Andreopoulos B."/>
            <person name="Baker S."/>
            <person name="Barry K."/>
            <person name="Bills G."/>
            <person name="Bluhm B."/>
            <person name="Cannon C."/>
            <person name="Castanera R."/>
            <person name="Culley D."/>
            <person name="Daum C."/>
            <person name="Ezra D."/>
            <person name="Gonzalez J."/>
            <person name="Henrissat B."/>
            <person name="Kuo A."/>
            <person name="Liang C."/>
            <person name="Lipzen A."/>
            <person name="Lutzoni F."/>
            <person name="Magnuson J."/>
            <person name="Mondo S."/>
            <person name="Nolan M."/>
            <person name="Ohm R."/>
            <person name="Pangilinan J."/>
            <person name="Park H.-J."/>
            <person name="Ramirez L."/>
            <person name="Alfaro M."/>
            <person name="Sun H."/>
            <person name="Tritt A."/>
            <person name="Yoshinaga Y."/>
            <person name="Zwiers L.-H."/>
            <person name="Turgeon B."/>
            <person name="Goodwin S."/>
            <person name="Spatafora J."/>
            <person name="Crous P."/>
            <person name="Grigoriev I."/>
        </authorList>
    </citation>
    <scope>NUCLEOTIDE SEQUENCE</scope>
    <source>
        <strain evidence="8">CBS 262.69</strain>
    </source>
</reference>
<dbReference type="OrthoDB" id="1716531at2759"/>
<evidence type="ECO:0000256" key="4">
    <source>
        <dbReference type="ARBA" id="ARBA00022824"/>
    </source>
</evidence>
<comment type="similarity">
    <text evidence="2 7">Belongs to the derlin family.</text>
</comment>
<keyword evidence="3 7" id="KW-0812">Transmembrane</keyword>
<keyword evidence="9" id="KW-1185">Reference proteome</keyword>
<keyword evidence="6 7" id="KW-0472">Membrane</keyword>
<feature type="transmembrane region" description="Helical" evidence="7">
    <location>
        <begin position="98"/>
        <end position="119"/>
    </location>
</feature>
<evidence type="ECO:0000256" key="2">
    <source>
        <dbReference type="ARBA" id="ARBA00008917"/>
    </source>
</evidence>
<dbReference type="PANTHER" id="PTHR11009">
    <property type="entry name" value="DER1-LIKE PROTEIN, DERLIN"/>
    <property type="match status" value="1"/>
</dbReference>
<dbReference type="GO" id="GO:0006950">
    <property type="term" value="P:response to stress"/>
    <property type="evidence" value="ECO:0007669"/>
    <property type="project" value="UniProtKB-ARBA"/>
</dbReference>
<evidence type="ECO:0000256" key="1">
    <source>
        <dbReference type="ARBA" id="ARBA00004477"/>
    </source>
</evidence>
<feature type="transmembrane region" description="Helical" evidence="7">
    <location>
        <begin position="55"/>
        <end position="78"/>
    </location>
</feature>
<protein>
    <recommendedName>
        <fullName evidence="7">Derlin</fullName>
    </recommendedName>
</protein>
<name>A0A6G1I7Y8_9PEZI</name>
<evidence type="ECO:0000256" key="3">
    <source>
        <dbReference type="ARBA" id="ARBA00022692"/>
    </source>
</evidence>
<gene>
    <name evidence="8" type="ORF">EJ06DRAFT_535649</name>
</gene>
<dbReference type="GO" id="GO:0005789">
    <property type="term" value="C:endoplasmic reticulum membrane"/>
    <property type="evidence" value="ECO:0007669"/>
    <property type="project" value="UniProtKB-SubCell"/>
</dbReference>
<feature type="transmembrane region" description="Helical" evidence="7">
    <location>
        <begin position="20"/>
        <end position="43"/>
    </location>
</feature>
<evidence type="ECO:0000313" key="8">
    <source>
        <dbReference type="EMBL" id="KAF2404423.1"/>
    </source>
</evidence>
<accession>A0A6G1I7Y8</accession>
<feature type="transmembrane region" description="Helical" evidence="7">
    <location>
        <begin position="139"/>
        <end position="164"/>
    </location>
</feature>
<sequence>MADQIPLEQWFWEMPLLTRWWTSSAIACAVLVQCRILSPFNLFYSYRAVMKGQYWRLFTPFIYFGPLSLDLLFHVFFLARYSRLIEESSGRSPAHYSYMLAFAAAFLLCLAPLFSITFLGSAASSTMVYVWSRRNPDTLLSFFGLLVFRAPWLPWVLMAVSVAMHGIIPRDEICGVVVGHVWYYFNDIYPPTHNGHRPLDPPGWWVRLWEDRPAETEVDDVQHDVAVAAAPVPAAEVR</sequence>
<comment type="function">
    <text evidence="7">May be involved in the degradation of misfolded endoplasmic reticulum (ER) luminal proteins.</text>
</comment>
<dbReference type="InterPro" id="IPR035952">
    <property type="entry name" value="Rhomboid-like_sf"/>
</dbReference>
<evidence type="ECO:0000256" key="6">
    <source>
        <dbReference type="ARBA" id="ARBA00023136"/>
    </source>
</evidence>
<organism evidence="8 9">
    <name type="scientific">Trichodelitschia bisporula</name>
    <dbReference type="NCBI Taxonomy" id="703511"/>
    <lineage>
        <taxon>Eukaryota</taxon>
        <taxon>Fungi</taxon>
        <taxon>Dikarya</taxon>
        <taxon>Ascomycota</taxon>
        <taxon>Pezizomycotina</taxon>
        <taxon>Dothideomycetes</taxon>
        <taxon>Dothideomycetes incertae sedis</taxon>
        <taxon>Phaeotrichales</taxon>
        <taxon>Phaeotrichaceae</taxon>
        <taxon>Trichodelitschia</taxon>
    </lineage>
</organism>
<dbReference type="Pfam" id="PF04511">
    <property type="entry name" value="DER1"/>
    <property type="match status" value="1"/>
</dbReference>
<evidence type="ECO:0000256" key="5">
    <source>
        <dbReference type="ARBA" id="ARBA00022989"/>
    </source>
</evidence>
<dbReference type="EMBL" id="ML996688">
    <property type="protein sequence ID" value="KAF2404423.1"/>
    <property type="molecule type" value="Genomic_DNA"/>
</dbReference>
<evidence type="ECO:0000256" key="7">
    <source>
        <dbReference type="RuleBase" id="RU363059"/>
    </source>
</evidence>
<keyword evidence="5 7" id="KW-1133">Transmembrane helix</keyword>
<dbReference type="InterPro" id="IPR007599">
    <property type="entry name" value="DER1"/>
</dbReference>